<keyword evidence="1" id="KW-0808">Transferase</keyword>
<evidence type="ECO:0000313" key="2">
    <source>
        <dbReference type="Proteomes" id="UP000321638"/>
    </source>
</evidence>
<dbReference type="OrthoDB" id="7826001at2"/>
<dbReference type="EMBL" id="VDUZ01000013">
    <property type="protein sequence ID" value="TXL75721.1"/>
    <property type="molecule type" value="Genomic_DNA"/>
</dbReference>
<reference evidence="1 2" key="1">
    <citation type="submission" date="2019-06" db="EMBL/GenBank/DDBJ databases">
        <title>New taxonomy in bacterial strain CC-CFT640, isolated from vineyard.</title>
        <authorList>
            <person name="Lin S.-Y."/>
            <person name="Tsai C.-F."/>
            <person name="Young C.-C."/>
        </authorList>
    </citation>
    <scope>NUCLEOTIDE SEQUENCE [LARGE SCALE GENOMIC DNA]</scope>
    <source>
        <strain evidence="1 2">CC-CFT640</strain>
    </source>
</reference>
<protein>
    <submittedName>
        <fullName evidence="1">Glycosyltransferase</fullName>
    </submittedName>
</protein>
<dbReference type="AlphaFoldDB" id="A0A5C8PNW2"/>
<dbReference type="Gene3D" id="3.40.50.2000">
    <property type="entry name" value="Glycogen Phosphorylase B"/>
    <property type="match status" value="1"/>
</dbReference>
<evidence type="ECO:0000313" key="1">
    <source>
        <dbReference type="EMBL" id="TXL75721.1"/>
    </source>
</evidence>
<dbReference type="Proteomes" id="UP000321638">
    <property type="component" value="Unassembled WGS sequence"/>
</dbReference>
<sequence>MSHLLVLEPDSEGHPREWLEHLVAYAAAQPRLGVTFVVAPDMGAHLTANLSSATRDRIQVVPLQPYERWLCTRRLLSLAAFARWWVMRRYLHRTGAQAGHFLSFDHLCLPLALGLGTGGRPVSGILFRPSVHYAAWGTYRPSAGERLRDLRKTALYRLMLMNRSVRAVLSLDPYFPLHAQRLYRHGSKVQAVPDPAYPQSATLRHETGTATPADRIGFVLFGYLTERKGLMVLLDALGRIGPAASARIAITIAGRIEPALRDRVTACVDALRQSHPDLVLRIDDRWLPARELDALVKASHVVLAPYQRFVGSSGVLLWAARAGLPLLTQDFGLLGRLVRDHRLGLTTDTTDPVSLAASIERMAAAGPDTFMDPLAAQSFVAARTPHNFASTVMGSLCCDAQDVERAA</sequence>
<name>A0A5C8PNW2_9HYPH</name>
<accession>A0A5C8PNW2</accession>
<proteinExistence type="predicted"/>
<dbReference type="SUPFAM" id="SSF53756">
    <property type="entry name" value="UDP-Glycosyltransferase/glycogen phosphorylase"/>
    <property type="match status" value="1"/>
</dbReference>
<keyword evidence="2" id="KW-1185">Reference proteome</keyword>
<organism evidence="1 2">
    <name type="scientific">Vineibacter terrae</name>
    <dbReference type="NCBI Taxonomy" id="2586908"/>
    <lineage>
        <taxon>Bacteria</taxon>
        <taxon>Pseudomonadati</taxon>
        <taxon>Pseudomonadota</taxon>
        <taxon>Alphaproteobacteria</taxon>
        <taxon>Hyphomicrobiales</taxon>
        <taxon>Vineibacter</taxon>
    </lineage>
</organism>
<dbReference type="Pfam" id="PF13692">
    <property type="entry name" value="Glyco_trans_1_4"/>
    <property type="match status" value="1"/>
</dbReference>
<dbReference type="GO" id="GO:0016740">
    <property type="term" value="F:transferase activity"/>
    <property type="evidence" value="ECO:0007669"/>
    <property type="project" value="UniProtKB-KW"/>
</dbReference>
<gene>
    <name evidence="1" type="ORF">FHP25_13820</name>
</gene>
<comment type="caution">
    <text evidence="1">The sequence shown here is derived from an EMBL/GenBank/DDBJ whole genome shotgun (WGS) entry which is preliminary data.</text>
</comment>
<dbReference type="RefSeq" id="WP_147847524.1">
    <property type="nucleotide sequence ID" value="NZ_VDUZ01000013.1"/>
</dbReference>